<dbReference type="CDD" id="cd03219">
    <property type="entry name" value="ABC_Mj1267_LivG_branched"/>
    <property type="match status" value="1"/>
</dbReference>
<dbReference type="GO" id="GO:0015808">
    <property type="term" value="P:L-alanine transport"/>
    <property type="evidence" value="ECO:0007669"/>
    <property type="project" value="TreeGrafter"/>
</dbReference>
<sequence>MPPNPNSILHVEGLTKRFRGLTALENYALDLEPGEILGIIGPNGAGKTTVFNLLTGLIEPSAGTIIWKDQVISYKSPRFIASQGIIRTFQNIRLFNDLTVLDNVMIAAQIHKRYGLVATLLSLPSFVQEERRLESWCMELLDLMGLAQYRSRPAGSLPYGEQRKLEIARALAARPELLLLDEPAAGMNPSESWGLMELIRKIHDTFNLTVLLIEHDMRVVMNLSNRLQVLSYGKIIAEGQPQEIQTHPQVIEAYLGRSAAYV</sequence>
<dbReference type="OrthoDB" id="9779136at2"/>
<dbReference type="GO" id="GO:0005304">
    <property type="term" value="F:L-valine transmembrane transporter activity"/>
    <property type="evidence" value="ECO:0007669"/>
    <property type="project" value="TreeGrafter"/>
</dbReference>
<dbReference type="Gene3D" id="3.40.50.300">
    <property type="entry name" value="P-loop containing nucleotide triphosphate hydrolases"/>
    <property type="match status" value="1"/>
</dbReference>
<dbReference type="SMART" id="SM00382">
    <property type="entry name" value="AAA"/>
    <property type="match status" value="1"/>
</dbReference>
<proteinExistence type="predicted"/>
<dbReference type="EMBL" id="MDDC01000029">
    <property type="protein sequence ID" value="OIQ54609.1"/>
    <property type="molecule type" value="Genomic_DNA"/>
</dbReference>
<keyword evidence="2" id="KW-0547">Nucleotide-binding</keyword>
<dbReference type="PANTHER" id="PTHR45772">
    <property type="entry name" value="CONSERVED COMPONENT OF ABC TRANSPORTER FOR NATURAL AMINO ACIDS-RELATED"/>
    <property type="match status" value="1"/>
</dbReference>
<dbReference type="InterPro" id="IPR027417">
    <property type="entry name" value="P-loop_NTPase"/>
</dbReference>
<dbReference type="GO" id="GO:1903805">
    <property type="term" value="P:L-valine import across plasma membrane"/>
    <property type="evidence" value="ECO:0007669"/>
    <property type="project" value="TreeGrafter"/>
</dbReference>
<dbReference type="GO" id="GO:0005524">
    <property type="term" value="F:ATP binding"/>
    <property type="evidence" value="ECO:0007669"/>
    <property type="project" value="UniProtKB-KW"/>
</dbReference>
<dbReference type="GO" id="GO:0005886">
    <property type="term" value="C:plasma membrane"/>
    <property type="evidence" value="ECO:0007669"/>
    <property type="project" value="TreeGrafter"/>
</dbReference>
<dbReference type="GO" id="GO:0042941">
    <property type="term" value="P:D-alanine transmembrane transport"/>
    <property type="evidence" value="ECO:0007669"/>
    <property type="project" value="TreeGrafter"/>
</dbReference>
<evidence type="ECO:0000256" key="2">
    <source>
        <dbReference type="ARBA" id="ARBA00022741"/>
    </source>
</evidence>
<evidence type="ECO:0000313" key="6">
    <source>
        <dbReference type="Proteomes" id="UP000182811"/>
    </source>
</evidence>
<dbReference type="AlphaFoldDB" id="A0A1J5N6K3"/>
<dbReference type="FunFam" id="3.40.50.300:FF:000421">
    <property type="entry name" value="Branched-chain amino acid ABC transporter ATP-binding protein"/>
    <property type="match status" value="1"/>
</dbReference>
<dbReference type="InterPro" id="IPR003439">
    <property type="entry name" value="ABC_transporter-like_ATP-bd"/>
</dbReference>
<dbReference type="EC" id="3.6.3.-" evidence="5"/>
<evidence type="ECO:0000313" key="5">
    <source>
        <dbReference type="EMBL" id="OIQ54609.1"/>
    </source>
</evidence>
<dbReference type="Pfam" id="PF12399">
    <property type="entry name" value="BCA_ABC_TP_C"/>
    <property type="match status" value="1"/>
</dbReference>
<dbReference type="Proteomes" id="UP000182811">
    <property type="component" value="Unassembled WGS sequence"/>
</dbReference>
<evidence type="ECO:0000256" key="1">
    <source>
        <dbReference type="ARBA" id="ARBA00022448"/>
    </source>
</evidence>
<keyword evidence="5" id="KW-0378">Hydrolase</keyword>
<feature type="domain" description="ABC transporter" evidence="4">
    <location>
        <begin position="9"/>
        <end position="257"/>
    </location>
</feature>
<dbReference type="GO" id="GO:0016887">
    <property type="term" value="F:ATP hydrolysis activity"/>
    <property type="evidence" value="ECO:0007669"/>
    <property type="project" value="InterPro"/>
</dbReference>
<keyword evidence="3 5" id="KW-0067">ATP-binding</keyword>
<dbReference type="PANTHER" id="PTHR45772:SF7">
    <property type="entry name" value="AMINO ACID ABC TRANSPORTER ATP-BINDING PROTEIN"/>
    <property type="match status" value="1"/>
</dbReference>
<name>A0A1J5N6K3_NEOTH</name>
<dbReference type="GO" id="GO:1903806">
    <property type="term" value="P:L-isoleucine import across plasma membrane"/>
    <property type="evidence" value="ECO:0007669"/>
    <property type="project" value="TreeGrafter"/>
</dbReference>
<organism evidence="5 6">
    <name type="scientific">Neomoorella thermoacetica</name>
    <name type="common">Clostridium thermoaceticum</name>
    <dbReference type="NCBI Taxonomy" id="1525"/>
    <lineage>
        <taxon>Bacteria</taxon>
        <taxon>Bacillati</taxon>
        <taxon>Bacillota</taxon>
        <taxon>Clostridia</taxon>
        <taxon>Neomoorellales</taxon>
        <taxon>Neomoorellaceae</taxon>
        <taxon>Neomoorella</taxon>
    </lineage>
</organism>
<reference evidence="5 6" key="1">
    <citation type="submission" date="2016-08" db="EMBL/GenBank/DDBJ databases">
        <title>Genome-based comparison of Moorella thermoacetic strains.</title>
        <authorList>
            <person name="Poehlein A."/>
            <person name="Bengelsdorf F.R."/>
            <person name="Esser C."/>
            <person name="Duerre P."/>
            <person name="Daniel R."/>
        </authorList>
    </citation>
    <scope>NUCLEOTIDE SEQUENCE [LARGE SCALE GENOMIC DNA]</scope>
    <source>
        <strain evidence="5 6">DSM 21394</strain>
    </source>
</reference>
<dbReference type="GO" id="GO:0015188">
    <property type="term" value="F:L-isoleucine transmembrane transporter activity"/>
    <property type="evidence" value="ECO:0007669"/>
    <property type="project" value="TreeGrafter"/>
</dbReference>
<protein>
    <submittedName>
        <fullName evidence="5">Lipopolysaccharide export system ATP-binding protein LptB</fullName>
        <ecNumber evidence="5">3.6.3.-</ecNumber>
    </submittedName>
</protein>
<dbReference type="InterPro" id="IPR003593">
    <property type="entry name" value="AAA+_ATPase"/>
</dbReference>
<dbReference type="PROSITE" id="PS50893">
    <property type="entry name" value="ABC_TRANSPORTER_2"/>
    <property type="match status" value="1"/>
</dbReference>
<dbReference type="SUPFAM" id="SSF52540">
    <property type="entry name" value="P-loop containing nucleoside triphosphate hydrolases"/>
    <property type="match status" value="1"/>
</dbReference>
<dbReference type="Pfam" id="PF00005">
    <property type="entry name" value="ABC_tran"/>
    <property type="match status" value="1"/>
</dbReference>
<keyword evidence="1" id="KW-0813">Transport</keyword>
<gene>
    <name evidence="5" type="primary">lptB_2</name>
    <name evidence="5" type="ORF">MOTE_24510</name>
</gene>
<dbReference type="GO" id="GO:0015192">
    <property type="term" value="F:L-phenylalanine transmembrane transporter activity"/>
    <property type="evidence" value="ECO:0007669"/>
    <property type="project" value="TreeGrafter"/>
</dbReference>
<comment type="caution">
    <text evidence="5">The sequence shown here is derived from an EMBL/GenBank/DDBJ whole genome shotgun (WGS) entry which is preliminary data.</text>
</comment>
<evidence type="ECO:0000256" key="3">
    <source>
        <dbReference type="ARBA" id="ARBA00022840"/>
    </source>
</evidence>
<evidence type="ECO:0000259" key="4">
    <source>
        <dbReference type="PROSITE" id="PS50893"/>
    </source>
</evidence>
<dbReference type="InterPro" id="IPR032823">
    <property type="entry name" value="BCA_ABC_TP_C"/>
</dbReference>
<dbReference type="InterPro" id="IPR051120">
    <property type="entry name" value="ABC_AA/LPS_Transport"/>
</dbReference>
<accession>A0A1J5N6K3</accession>